<accession>A0A6F8YQV0</accession>
<dbReference type="GO" id="GO:0016758">
    <property type="term" value="F:hexosyltransferase activity"/>
    <property type="evidence" value="ECO:0007669"/>
    <property type="project" value="UniProtKB-ARBA"/>
</dbReference>
<reference evidence="2 3" key="1">
    <citation type="submission" date="2020-03" db="EMBL/GenBank/DDBJ databases">
        <title>Whole genome shotgun sequence of Phytohabitans suffuscus NBRC 105367.</title>
        <authorList>
            <person name="Komaki H."/>
            <person name="Tamura T."/>
        </authorList>
    </citation>
    <scope>NUCLEOTIDE SEQUENCE [LARGE SCALE GENOMIC DNA]</scope>
    <source>
        <strain evidence="2 3">NBRC 105367</strain>
    </source>
</reference>
<dbReference type="Pfam" id="PF06722">
    <property type="entry name" value="EryCIII-like_C"/>
    <property type="match status" value="1"/>
</dbReference>
<dbReference type="PANTHER" id="PTHR48050:SF13">
    <property type="entry name" value="STEROL 3-BETA-GLUCOSYLTRANSFERASE UGT80A2"/>
    <property type="match status" value="1"/>
</dbReference>
<reference evidence="2 3" key="2">
    <citation type="submission" date="2020-03" db="EMBL/GenBank/DDBJ databases">
        <authorList>
            <person name="Ichikawa N."/>
            <person name="Kimura A."/>
            <person name="Kitahashi Y."/>
            <person name="Uohara A."/>
        </authorList>
    </citation>
    <scope>NUCLEOTIDE SEQUENCE [LARGE SCALE GENOMIC DNA]</scope>
    <source>
        <strain evidence="2 3">NBRC 105367</strain>
    </source>
</reference>
<dbReference type="AlphaFoldDB" id="A0A6F8YQV0"/>
<organism evidence="2 3">
    <name type="scientific">Phytohabitans suffuscus</name>
    <dbReference type="NCBI Taxonomy" id="624315"/>
    <lineage>
        <taxon>Bacteria</taxon>
        <taxon>Bacillati</taxon>
        <taxon>Actinomycetota</taxon>
        <taxon>Actinomycetes</taxon>
        <taxon>Micromonosporales</taxon>
        <taxon>Micromonosporaceae</taxon>
    </lineage>
</organism>
<dbReference type="InterPro" id="IPR050426">
    <property type="entry name" value="Glycosyltransferase_28"/>
</dbReference>
<evidence type="ECO:0000313" key="3">
    <source>
        <dbReference type="Proteomes" id="UP000503011"/>
    </source>
</evidence>
<dbReference type="Proteomes" id="UP000503011">
    <property type="component" value="Chromosome"/>
</dbReference>
<protein>
    <recommendedName>
        <fullName evidence="1">Erythromycin biosynthesis protein CIII-like C-terminal domain-containing protein</fullName>
    </recommendedName>
</protein>
<dbReference type="Gene3D" id="3.40.50.2000">
    <property type="entry name" value="Glycogen Phosphorylase B"/>
    <property type="match status" value="1"/>
</dbReference>
<name>A0A6F8YQV0_9ACTN</name>
<evidence type="ECO:0000259" key="1">
    <source>
        <dbReference type="Pfam" id="PF06722"/>
    </source>
</evidence>
<gene>
    <name evidence="2" type="ORF">Psuf_055640</name>
</gene>
<proteinExistence type="predicted"/>
<dbReference type="RefSeq" id="WP_232075062.1">
    <property type="nucleotide sequence ID" value="NZ_AP022871.1"/>
</dbReference>
<sequence>MVPLRPYPGEILPTDRLPAALAARPTADIAYLTLGTIFHSAPGVFEACLTGLRDLPLPVVATIGRDGDPGRFGPQPPSVTVERYLPQALLLPRCRLVVSHGGAGTMLGAFAHGVPQLIVPQAADQFLNADVAAAAGAAIVLRPAEVTPAAVREAGRRLVEEPGFAAAARAVRDQIEALPGVDRVLATLTASAAARCRRD</sequence>
<evidence type="ECO:0000313" key="2">
    <source>
        <dbReference type="EMBL" id="BCB88251.1"/>
    </source>
</evidence>
<dbReference type="FunFam" id="3.40.50.2000:FF:000072">
    <property type="entry name" value="Glycosyl transferase"/>
    <property type="match status" value="1"/>
</dbReference>
<dbReference type="SUPFAM" id="SSF53756">
    <property type="entry name" value="UDP-Glycosyltransferase/glycogen phosphorylase"/>
    <property type="match status" value="1"/>
</dbReference>
<dbReference type="EMBL" id="AP022871">
    <property type="protein sequence ID" value="BCB88251.1"/>
    <property type="molecule type" value="Genomic_DNA"/>
</dbReference>
<dbReference type="KEGG" id="psuu:Psuf_055640"/>
<dbReference type="InterPro" id="IPR010610">
    <property type="entry name" value="EryCIII-like_C"/>
</dbReference>
<feature type="domain" description="Erythromycin biosynthesis protein CIII-like C-terminal" evidence="1">
    <location>
        <begin position="72"/>
        <end position="186"/>
    </location>
</feature>
<keyword evidence="3" id="KW-1185">Reference proteome</keyword>
<dbReference type="PANTHER" id="PTHR48050">
    <property type="entry name" value="STEROL 3-BETA-GLUCOSYLTRANSFERASE"/>
    <property type="match status" value="1"/>
</dbReference>